<dbReference type="AlphaFoldDB" id="K0IIA3"/>
<dbReference type="SUPFAM" id="SSF51182">
    <property type="entry name" value="RmlC-like cupins"/>
    <property type="match status" value="1"/>
</dbReference>
<protein>
    <submittedName>
        <fullName evidence="1">Uncharacterized protein</fullName>
    </submittedName>
</protein>
<dbReference type="Gene3D" id="2.60.120.10">
    <property type="entry name" value="Jelly Rolls"/>
    <property type="match status" value="1"/>
</dbReference>
<name>K0IIA3_NITGG</name>
<gene>
    <name evidence="1" type="ordered locus">Ngar_c07900</name>
</gene>
<dbReference type="InterPro" id="IPR011051">
    <property type="entry name" value="RmlC_Cupin_sf"/>
</dbReference>
<dbReference type="RefSeq" id="WP_015018277.1">
    <property type="nucleotide sequence ID" value="NC_018719.1"/>
</dbReference>
<dbReference type="InterPro" id="IPR014710">
    <property type="entry name" value="RmlC-like_jellyroll"/>
</dbReference>
<organism evidence="1 2">
    <name type="scientific">Nitrososphaera gargensis (strain Ga9.2)</name>
    <dbReference type="NCBI Taxonomy" id="1237085"/>
    <lineage>
        <taxon>Archaea</taxon>
        <taxon>Nitrososphaerota</taxon>
        <taxon>Nitrososphaeria</taxon>
        <taxon>Nitrososphaerales</taxon>
        <taxon>Nitrososphaeraceae</taxon>
        <taxon>Nitrososphaera</taxon>
    </lineage>
</organism>
<proteinExistence type="predicted"/>
<reference evidence="1 2" key="1">
    <citation type="journal article" date="2012" name="Environ. Microbiol.">
        <title>The genome of the ammonia-oxidizing Candidatus Nitrososphaera gargensis: insights into metabolic versatility and environmental adaptations.</title>
        <authorList>
            <person name="Spang A."/>
            <person name="Poehlein A."/>
            <person name="Offre P."/>
            <person name="Zumbragel S."/>
            <person name="Haider S."/>
            <person name="Rychlik N."/>
            <person name="Nowka B."/>
            <person name="Schmeisser C."/>
            <person name="Lebedeva E.V."/>
            <person name="Rattei T."/>
            <person name="Bohm C."/>
            <person name="Schmid M."/>
            <person name="Galushko A."/>
            <person name="Hatzenpichler R."/>
            <person name="Weinmaier T."/>
            <person name="Daniel R."/>
            <person name="Schleper C."/>
            <person name="Spieck E."/>
            <person name="Streit W."/>
            <person name="Wagner M."/>
        </authorList>
    </citation>
    <scope>NUCLEOTIDE SEQUENCE [LARGE SCALE GENOMIC DNA]</scope>
    <source>
        <strain evidence="2">Ga9.2</strain>
    </source>
</reference>
<keyword evidence="2" id="KW-1185">Reference proteome</keyword>
<dbReference type="BioCyc" id="CNIT1237085:G1324-788-MONOMER"/>
<sequence>MLWEASVSKGKFGVVPVMETHNFNNIGSDTARVIGFFSNPNVVRTFEKVFMSANFRVQHY</sequence>
<evidence type="ECO:0000313" key="1">
    <source>
        <dbReference type="EMBL" id="AFU57732.1"/>
    </source>
</evidence>
<accession>K0IIA3</accession>
<dbReference type="KEGG" id="nga:Ngar_c07900"/>
<dbReference type="EMBL" id="CP002408">
    <property type="protein sequence ID" value="AFU57732.1"/>
    <property type="molecule type" value="Genomic_DNA"/>
</dbReference>
<dbReference type="Proteomes" id="UP000008037">
    <property type="component" value="Chromosome"/>
</dbReference>
<evidence type="ECO:0000313" key="2">
    <source>
        <dbReference type="Proteomes" id="UP000008037"/>
    </source>
</evidence>
<dbReference type="HOGENOM" id="CLU_2930307_0_0_2"/>
<dbReference type="InParanoid" id="K0IIA3"/>
<dbReference type="GeneID" id="13795185"/>